<dbReference type="Proteomes" id="UP000014480">
    <property type="component" value="Unassembled WGS sequence"/>
</dbReference>
<protein>
    <submittedName>
        <fullName evidence="1">Uncharacterized protein</fullName>
    </submittedName>
</protein>
<name>A0A484GA54_COLOR</name>
<reference evidence="2" key="1">
    <citation type="journal article" date="2013" name="New Phytol.">
        <title>Comparative genomic and transcriptomic analyses reveal the hemibiotrophic stage shift of Colletotrichum fungi.</title>
        <authorList>
            <person name="Gan P."/>
            <person name="Ikeda K."/>
            <person name="Irieda H."/>
            <person name="Narusaka M."/>
            <person name="O'Connell R.J."/>
            <person name="Narusaka Y."/>
            <person name="Takano Y."/>
            <person name="Kubo Y."/>
            <person name="Shirasu K."/>
        </authorList>
    </citation>
    <scope>NUCLEOTIDE SEQUENCE [LARGE SCALE GENOMIC DNA]</scope>
    <source>
        <strain evidence="2">104-T / ATCC 96160 / CBS 514.97 / LARS 414 / MAFF 240422</strain>
    </source>
</reference>
<proteinExistence type="predicted"/>
<accession>A0A484GA54</accession>
<gene>
    <name evidence="1" type="ORF">Cob_v000684</name>
</gene>
<evidence type="ECO:0000313" key="1">
    <source>
        <dbReference type="EMBL" id="TDZ26834.1"/>
    </source>
</evidence>
<evidence type="ECO:0000313" key="2">
    <source>
        <dbReference type="Proteomes" id="UP000014480"/>
    </source>
</evidence>
<keyword evidence="2" id="KW-1185">Reference proteome</keyword>
<sequence>MRQHQHQQSIVDGKHTPVRLSSSLLPQFPPRLLEKGSAIWALRRSELYATSETKRPPQRSDYQFFSGTRVLSLFIDRPSRV</sequence>
<reference evidence="2" key="2">
    <citation type="journal article" date="2019" name="Mol. Plant Microbe Interact.">
        <title>Genome sequence resources for four phytopathogenic fungi from the Colletotrichum orbiculare species complex.</title>
        <authorList>
            <person name="Gan P."/>
            <person name="Tsushima A."/>
            <person name="Narusaka M."/>
            <person name="Narusaka Y."/>
            <person name="Takano Y."/>
            <person name="Kubo Y."/>
            <person name="Shirasu K."/>
        </authorList>
    </citation>
    <scope>GENOME REANNOTATION</scope>
    <source>
        <strain evidence="2">104-T / ATCC 96160 / CBS 514.97 / LARS 414 / MAFF 240422</strain>
    </source>
</reference>
<dbReference type="EMBL" id="AMCV02000001">
    <property type="protein sequence ID" value="TDZ26834.1"/>
    <property type="molecule type" value="Genomic_DNA"/>
</dbReference>
<comment type="caution">
    <text evidence="1">The sequence shown here is derived from an EMBL/GenBank/DDBJ whole genome shotgun (WGS) entry which is preliminary data.</text>
</comment>
<organism evidence="1 2">
    <name type="scientific">Colletotrichum orbiculare (strain 104-T / ATCC 96160 / CBS 514.97 / LARS 414 / MAFF 240422)</name>
    <name type="common">Cucumber anthracnose fungus</name>
    <name type="synonym">Colletotrichum lagenarium</name>
    <dbReference type="NCBI Taxonomy" id="1213857"/>
    <lineage>
        <taxon>Eukaryota</taxon>
        <taxon>Fungi</taxon>
        <taxon>Dikarya</taxon>
        <taxon>Ascomycota</taxon>
        <taxon>Pezizomycotina</taxon>
        <taxon>Sordariomycetes</taxon>
        <taxon>Hypocreomycetidae</taxon>
        <taxon>Glomerellales</taxon>
        <taxon>Glomerellaceae</taxon>
        <taxon>Colletotrichum</taxon>
        <taxon>Colletotrichum orbiculare species complex</taxon>
    </lineage>
</organism>
<dbReference type="AlphaFoldDB" id="A0A484GA54"/>